<evidence type="ECO:0000313" key="4">
    <source>
        <dbReference type="Proteomes" id="UP001519535"/>
    </source>
</evidence>
<dbReference type="InterPro" id="IPR007969">
    <property type="entry name" value="DUF732"/>
</dbReference>
<dbReference type="RefSeq" id="WP_214091315.1">
    <property type="nucleotide sequence ID" value="NZ_JAHCLR010000003.1"/>
</dbReference>
<evidence type="ECO:0000313" key="3">
    <source>
        <dbReference type="EMBL" id="MBS9532432.1"/>
    </source>
</evidence>
<dbReference type="Pfam" id="PF05305">
    <property type="entry name" value="DUF732"/>
    <property type="match status" value="1"/>
</dbReference>
<reference evidence="3 4" key="1">
    <citation type="submission" date="2021-05" db="EMBL/GenBank/DDBJ databases">
        <title>Mycobacterium acidophilum sp. nov., an extremely acid-tolerant member of the genus Mycobacterium.</title>
        <authorList>
            <person name="Xia J."/>
        </authorList>
    </citation>
    <scope>NUCLEOTIDE SEQUENCE [LARGE SCALE GENOMIC DNA]</scope>
    <source>
        <strain evidence="3 4">M1</strain>
    </source>
</reference>
<feature type="domain" description="DUF732" evidence="2">
    <location>
        <begin position="29"/>
        <end position="86"/>
    </location>
</feature>
<gene>
    <name evidence="3" type="ORF">KIH27_02395</name>
</gene>
<organism evidence="3 4">
    <name type="scientific">Mycolicibacter acidiphilus</name>
    <dbReference type="NCBI Taxonomy" id="2835306"/>
    <lineage>
        <taxon>Bacteria</taxon>
        <taxon>Bacillati</taxon>
        <taxon>Actinomycetota</taxon>
        <taxon>Actinomycetes</taxon>
        <taxon>Mycobacteriales</taxon>
        <taxon>Mycobacteriaceae</taxon>
        <taxon>Mycolicibacter</taxon>
    </lineage>
</organism>
<dbReference type="EMBL" id="JAHCLR010000003">
    <property type="protein sequence ID" value="MBS9532432.1"/>
    <property type="molecule type" value="Genomic_DNA"/>
</dbReference>
<protein>
    <recommendedName>
        <fullName evidence="2">DUF732 domain-containing protein</fullName>
    </recommendedName>
</protein>
<keyword evidence="1" id="KW-0732">Signal</keyword>
<evidence type="ECO:0000256" key="1">
    <source>
        <dbReference type="SAM" id="SignalP"/>
    </source>
</evidence>
<evidence type="ECO:0000259" key="2">
    <source>
        <dbReference type="Pfam" id="PF05305"/>
    </source>
</evidence>
<sequence length="100" mass="10400">MRSCAWLVAVFTVVAPAAPAWGDPASDDPAADYAAAHGVEICRFLAEHPTGPGVVALLRQVVADTGLSVQDAGTAVGDAVKVDCPQDLPFLRAMTEFSLY</sequence>
<proteinExistence type="predicted"/>
<keyword evidence="4" id="KW-1185">Reference proteome</keyword>
<name>A0ABS5RDR7_9MYCO</name>
<feature type="chain" id="PRO_5045560048" description="DUF732 domain-containing protein" evidence="1">
    <location>
        <begin position="23"/>
        <end position="100"/>
    </location>
</feature>
<accession>A0ABS5RDR7</accession>
<dbReference type="Proteomes" id="UP001519535">
    <property type="component" value="Unassembled WGS sequence"/>
</dbReference>
<comment type="caution">
    <text evidence="3">The sequence shown here is derived from an EMBL/GenBank/DDBJ whole genome shotgun (WGS) entry which is preliminary data.</text>
</comment>
<feature type="signal peptide" evidence="1">
    <location>
        <begin position="1"/>
        <end position="22"/>
    </location>
</feature>